<keyword evidence="2" id="KW-0732">Signal</keyword>
<keyword evidence="5" id="KW-1185">Reference proteome</keyword>
<proteinExistence type="predicted"/>
<keyword evidence="1" id="KW-0812">Transmembrane</keyword>
<gene>
    <name evidence="4" type="primary">20199965</name>
    <name evidence="3" type="ORF">HELRODRAFT_163177</name>
</gene>
<evidence type="ECO:0000313" key="4">
    <source>
        <dbReference type="EnsemblMetazoa" id="HelroP163177"/>
    </source>
</evidence>
<dbReference type="EMBL" id="AMQM01001327">
    <property type="status" value="NOT_ANNOTATED_CDS"/>
    <property type="molecule type" value="Genomic_DNA"/>
</dbReference>
<evidence type="ECO:0000256" key="1">
    <source>
        <dbReference type="SAM" id="Phobius"/>
    </source>
</evidence>
<dbReference type="EnsemblMetazoa" id="HelroT163177">
    <property type="protein sequence ID" value="HelroP163177"/>
    <property type="gene ID" value="HelroG163177"/>
</dbReference>
<feature type="signal peptide" evidence="2">
    <location>
        <begin position="1"/>
        <end position="23"/>
    </location>
</feature>
<keyword evidence="1" id="KW-1133">Transmembrane helix</keyword>
<organism evidence="4 5">
    <name type="scientific">Helobdella robusta</name>
    <name type="common">Californian leech</name>
    <dbReference type="NCBI Taxonomy" id="6412"/>
    <lineage>
        <taxon>Eukaryota</taxon>
        <taxon>Metazoa</taxon>
        <taxon>Spiralia</taxon>
        <taxon>Lophotrochozoa</taxon>
        <taxon>Annelida</taxon>
        <taxon>Clitellata</taxon>
        <taxon>Hirudinea</taxon>
        <taxon>Rhynchobdellida</taxon>
        <taxon>Glossiphoniidae</taxon>
        <taxon>Helobdella</taxon>
    </lineage>
</organism>
<evidence type="ECO:0000256" key="2">
    <source>
        <dbReference type="SAM" id="SignalP"/>
    </source>
</evidence>
<dbReference type="GeneID" id="20199965"/>
<dbReference type="HOGENOM" id="CLU_2186789_0_0_1"/>
<protein>
    <submittedName>
        <fullName evidence="3 4">Uncharacterized protein</fullName>
    </submittedName>
</protein>
<name>T1ETR5_HELRO</name>
<feature type="transmembrane region" description="Helical" evidence="1">
    <location>
        <begin position="59"/>
        <end position="80"/>
    </location>
</feature>
<dbReference type="Proteomes" id="UP000015101">
    <property type="component" value="Unassembled WGS sequence"/>
</dbReference>
<sequence>MTTKAMMILMALMTILVFIFITSDPPHVAEKFEVNKPIKEKEMLFFARAKQEGIDSFNLVIILSVFLTFETIILATIICYQRKKIKSLTETIRLQKAETETTNLSSDSE</sequence>
<reference evidence="3 5" key="2">
    <citation type="journal article" date="2013" name="Nature">
        <title>Insights into bilaterian evolution from three spiralian genomes.</title>
        <authorList>
            <person name="Simakov O."/>
            <person name="Marletaz F."/>
            <person name="Cho S.J."/>
            <person name="Edsinger-Gonzales E."/>
            <person name="Havlak P."/>
            <person name="Hellsten U."/>
            <person name="Kuo D.H."/>
            <person name="Larsson T."/>
            <person name="Lv J."/>
            <person name="Arendt D."/>
            <person name="Savage R."/>
            <person name="Osoegawa K."/>
            <person name="de Jong P."/>
            <person name="Grimwood J."/>
            <person name="Chapman J.A."/>
            <person name="Shapiro H."/>
            <person name="Aerts A."/>
            <person name="Otillar R.P."/>
            <person name="Terry A.Y."/>
            <person name="Boore J.L."/>
            <person name="Grigoriev I.V."/>
            <person name="Lindberg D.R."/>
            <person name="Seaver E.C."/>
            <person name="Weisblat D.A."/>
            <person name="Putnam N.H."/>
            <person name="Rokhsar D.S."/>
        </authorList>
    </citation>
    <scope>NUCLEOTIDE SEQUENCE</scope>
</reference>
<evidence type="ECO:0000313" key="3">
    <source>
        <dbReference type="EMBL" id="ESN96145.1"/>
    </source>
</evidence>
<keyword evidence="1" id="KW-0472">Membrane</keyword>
<evidence type="ECO:0000313" key="5">
    <source>
        <dbReference type="Proteomes" id="UP000015101"/>
    </source>
</evidence>
<dbReference type="EMBL" id="KB097495">
    <property type="protein sequence ID" value="ESN96145.1"/>
    <property type="molecule type" value="Genomic_DNA"/>
</dbReference>
<reference evidence="5" key="1">
    <citation type="submission" date="2012-12" db="EMBL/GenBank/DDBJ databases">
        <authorList>
            <person name="Hellsten U."/>
            <person name="Grimwood J."/>
            <person name="Chapman J.A."/>
            <person name="Shapiro H."/>
            <person name="Aerts A."/>
            <person name="Otillar R.P."/>
            <person name="Terry A.Y."/>
            <person name="Boore J.L."/>
            <person name="Simakov O."/>
            <person name="Marletaz F."/>
            <person name="Cho S.-J."/>
            <person name="Edsinger-Gonzales E."/>
            <person name="Havlak P."/>
            <person name="Kuo D.-H."/>
            <person name="Larsson T."/>
            <person name="Lv J."/>
            <person name="Arendt D."/>
            <person name="Savage R."/>
            <person name="Osoegawa K."/>
            <person name="de Jong P."/>
            <person name="Lindberg D.R."/>
            <person name="Seaver E.C."/>
            <person name="Weisblat D.A."/>
            <person name="Putnam N.H."/>
            <person name="Grigoriev I.V."/>
            <person name="Rokhsar D.S."/>
        </authorList>
    </citation>
    <scope>NUCLEOTIDE SEQUENCE</scope>
</reference>
<dbReference type="InParanoid" id="T1ETR5"/>
<feature type="chain" id="PRO_5010980041" evidence="2">
    <location>
        <begin position="24"/>
        <end position="109"/>
    </location>
</feature>
<dbReference type="AlphaFoldDB" id="T1ETR5"/>
<dbReference type="KEGG" id="hro:HELRODRAFT_163177"/>
<reference evidence="4" key="3">
    <citation type="submission" date="2015-06" db="UniProtKB">
        <authorList>
            <consortium name="EnsemblMetazoa"/>
        </authorList>
    </citation>
    <scope>IDENTIFICATION</scope>
</reference>
<accession>T1ETR5</accession>
<dbReference type="CTD" id="20199965"/>
<dbReference type="RefSeq" id="XP_009025375.1">
    <property type="nucleotide sequence ID" value="XM_009027127.1"/>
</dbReference>